<protein>
    <submittedName>
        <fullName evidence="3">Type II CAAX endopeptidase family protein</fullName>
    </submittedName>
</protein>
<evidence type="ECO:0000259" key="2">
    <source>
        <dbReference type="Pfam" id="PF02517"/>
    </source>
</evidence>
<dbReference type="PANTHER" id="PTHR36435">
    <property type="entry name" value="SLR1288 PROTEIN"/>
    <property type="match status" value="1"/>
</dbReference>
<dbReference type="Pfam" id="PF02517">
    <property type="entry name" value="Rce1-like"/>
    <property type="match status" value="1"/>
</dbReference>
<feature type="transmembrane region" description="Helical" evidence="1">
    <location>
        <begin position="139"/>
        <end position="157"/>
    </location>
</feature>
<organism evidence="3 4">
    <name type="scientific">Flavonifractor hominis</name>
    <dbReference type="NCBI Taxonomy" id="3133178"/>
    <lineage>
        <taxon>Bacteria</taxon>
        <taxon>Bacillati</taxon>
        <taxon>Bacillota</taxon>
        <taxon>Clostridia</taxon>
        <taxon>Eubacteriales</taxon>
        <taxon>Oscillospiraceae</taxon>
        <taxon>Flavonifractor</taxon>
    </lineage>
</organism>
<feature type="domain" description="CAAX prenyl protease 2/Lysostaphin resistance protein A-like" evidence="2">
    <location>
        <begin position="139"/>
        <end position="225"/>
    </location>
</feature>
<feature type="transmembrane region" description="Helical" evidence="1">
    <location>
        <begin position="21"/>
        <end position="41"/>
    </location>
</feature>
<feature type="transmembrane region" description="Helical" evidence="1">
    <location>
        <begin position="242"/>
        <end position="263"/>
    </location>
</feature>
<feature type="transmembrane region" description="Helical" evidence="1">
    <location>
        <begin position="97"/>
        <end position="119"/>
    </location>
</feature>
<dbReference type="EMBL" id="JBBMFT010000011">
    <property type="protein sequence ID" value="MEQ2457292.1"/>
    <property type="molecule type" value="Genomic_DNA"/>
</dbReference>
<feature type="transmembrane region" description="Helical" evidence="1">
    <location>
        <begin position="53"/>
        <end position="76"/>
    </location>
</feature>
<accession>A0ABV1ERQ2</accession>
<keyword evidence="1" id="KW-0472">Membrane</keyword>
<feature type="transmembrane region" description="Helical" evidence="1">
    <location>
        <begin position="283"/>
        <end position="306"/>
    </location>
</feature>
<dbReference type="InterPro" id="IPR003675">
    <property type="entry name" value="Rce1/LyrA-like_dom"/>
</dbReference>
<dbReference type="Proteomes" id="UP001440599">
    <property type="component" value="Unassembled WGS sequence"/>
</dbReference>
<feature type="transmembrane region" description="Helical" evidence="1">
    <location>
        <begin position="169"/>
        <end position="186"/>
    </location>
</feature>
<comment type="caution">
    <text evidence="3">The sequence shown here is derived from an EMBL/GenBank/DDBJ whole genome shotgun (WGS) entry which is preliminary data.</text>
</comment>
<gene>
    <name evidence="3" type="ORF">WMO45_12250</name>
</gene>
<sequence length="308" mass="33213">MGRRLTLEEVQARQSFSRMGWALAAQMGSMLATQVVLTLAAMLLCPEVTGQPVFLWAVTALSAYGVGFPVFCLVLRGTPAPARPAPRPMGPLELLKMLAGALCALYLTNFLTLQIIQALGYLLGTTPVNPVEQTTEYPLVLNLVLGCLIAPVCEELMFRRMLLERLRPWGEGFAVVASALCFGLFHGNLSQFFYSTAVGIVLGIAAVRSGSLWQCMLLHAALNAVSVGLVPLMEMLGSTGELVVAGVVMFSILVGGFCLRSLYRHLQFQPARPDLPAEGRWGLFLGSPGMIGFCLLWGMLSATYLIQG</sequence>
<proteinExistence type="predicted"/>
<evidence type="ECO:0000313" key="4">
    <source>
        <dbReference type="Proteomes" id="UP001440599"/>
    </source>
</evidence>
<reference evidence="3 4" key="1">
    <citation type="submission" date="2024-03" db="EMBL/GenBank/DDBJ databases">
        <title>Human intestinal bacterial collection.</title>
        <authorList>
            <person name="Pauvert C."/>
            <person name="Hitch T.C.A."/>
            <person name="Clavel T."/>
        </authorList>
    </citation>
    <scope>NUCLEOTIDE SEQUENCE [LARGE SCALE GENOMIC DNA]</scope>
    <source>
        <strain evidence="3 4">CLA-AP-H34</strain>
    </source>
</reference>
<keyword evidence="4" id="KW-1185">Reference proteome</keyword>
<keyword evidence="1" id="KW-0812">Transmembrane</keyword>
<evidence type="ECO:0000256" key="1">
    <source>
        <dbReference type="SAM" id="Phobius"/>
    </source>
</evidence>
<dbReference type="PANTHER" id="PTHR36435:SF1">
    <property type="entry name" value="CAAX AMINO TERMINAL PROTEASE FAMILY PROTEIN"/>
    <property type="match status" value="1"/>
</dbReference>
<evidence type="ECO:0000313" key="3">
    <source>
        <dbReference type="EMBL" id="MEQ2457292.1"/>
    </source>
</evidence>
<dbReference type="InterPro" id="IPR052710">
    <property type="entry name" value="CAAX_protease"/>
</dbReference>
<name>A0ABV1ERQ2_9FIRM</name>
<dbReference type="RefSeq" id="WP_349141083.1">
    <property type="nucleotide sequence ID" value="NZ_JBBMFT010000011.1"/>
</dbReference>
<keyword evidence="1" id="KW-1133">Transmembrane helix</keyword>